<dbReference type="OrthoDB" id="9806955at2"/>
<evidence type="ECO:0000256" key="9">
    <source>
        <dbReference type="RuleBase" id="RU004480"/>
    </source>
</evidence>
<dbReference type="InterPro" id="IPR005921">
    <property type="entry name" value="HutH"/>
</dbReference>
<sequence>MRSVGFRHQSAAALVAHARVHVGALAVGHHRADRVRPPRLGAGRRDARPRVARHRGRAVGVFRARVVALHGRGQAADERARRCCTGRAARHGRAHGGAGSPTFRHTRPGRRLAARGRRVWSGSGFGRACAGHERERERRADRSHVPHRGRELRRSPLAVKVPLTNVARVHTLSPLLVGRPISLADLEDVSRRGRPVALCPEARARIIASRRAVDAIAEAGDAAPAVYGINTGFGALAETRIAERDVIALQKNLVRSHATGVGPDLGEPEIRAMMVLRAQVVALGYSGVRAEVVDLLLSMLNAGIAPRIPSQGSVGASGDLAPLAHLALALMGEGESSFRGERMTSAEALARAHLRPVILAAKEGLALINGTQYMAAVGALAVRDALALCTIADVAGAMSLEANKGSKRPFDERLMAVRPHPGQAACAANLRAMLDDSEIMQSHADCPRVQDAYSLRCMPQVHGASRDALGWAADVLTREINSVTDNPTIFLRDDGGADLLSGGNFHGQPLALALDLAAMAAAELANISERRVEQLVNPALSSGLTPFLAPQSGLHSGFMIAQVASASLVSENKVLCHPASVDSIPSSAGREDHVSMGSVSARKLAQVIENVRTSLAIEILTAAQGIDQRRPLRSSAAVERAHAAVRAVSPTLDEDRPLYRDIAAVRDIVLSSVLRRAVEEVTGSLR</sequence>
<dbReference type="Proteomes" id="UP000309215">
    <property type="component" value="Unassembled WGS sequence"/>
</dbReference>
<keyword evidence="6" id="KW-0963">Cytoplasm</keyword>
<accession>A0A4U1JGJ5</accession>
<dbReference type="InterPro" id="IPR024083">
    <property type="entry name" value="Fumarase/histidase_N"/>
</dbReference>
<feature type="region of interest" description="Disordered" evidence="10">
    <location>
        <begin position="88"/>
        <end position="112"/>
    </location>
</feature>
<dbReference type="AlphaFoldDB" id="A0A4U1JGJ5"/>
<dbReference type="Gene3D" id="1.10.275.10">
    <property type="entry name" value="Fumarase/aspartase (N-terminal domain)"/>
    <property type="match status" value="1"/>
</dbReference>
<keyword evidence="4 6" id="KW-0456">Lyase</keyword>
<evidence type="ECO:0000256" key="1">
    <source>
        <dbReference type="ARBA" id="ARBA00005113"/>
    </source>
</evidence>
<dbReference type="UniPathway" id="UPA00379">
    <property type="reaction ID" value="UER00549"/>
</dbReference>
<dbReference type="EC" id="4.3.1.3" evidence="2 6"/>
<dbReference type="GO" id="GO:0019556">
    <property type="term" value="P:L-histidine catabolic process to glutamate and formamide"/>
    <property type="evidence" value="ECO:0007669"/>
    <property type="project" value="UniProtKB-UniPathway"/>
</dbReference>
<keyword evidence="12" id="KW-1185">Reference proteome</keyword>
<evidence type="ECO:0000256" key="6">
    <source>
        <dbReference type="HAMAP-Rule" id="MF_00229"/>
    </source>
</evidence>
<protein>
    <recommendedName>
        <fullName evidence="2 6">Histidine ammonia-lyase</fullName>
        <shortName evidence="6">Histidase</shortName>
        <ecNumber evidence="2 6">4.3.1.3</ecNumber>
    </recommendedName>
</protein>
<evidence type="ECO:0000256" key="4">
    <source>
        <dbReference type="ARBA" id="ARBA00023239"/>
    </source>
</evidence>
<evidence type="ECO:0000256" key="2">
    <source>
        <dbReference type="ARBA" id="ARBA00012994"/>
    </source>
</evidence>
<feature type="modified residue" description="2,3-didehydroalanine (Ser)" evidence="6">
    <location>
        <position position="317"/>
    </location>
</feature>
<comment type="caution">
    <text evidence="11">The sequence shown here is derived from an EMBL/GenBank/DDBJ whole genome shotgun (WGS) entry which is preliminary data.</text>
</comment>
<proteinExistence type="inferred from homology"/>
<dbReference type="CDD" id="cd00332">
    <property type="entry name" value="PAL-HAL"/>
    <property type="match status" value="1"/>
</dbReference>
<comment type="catalytic activity">
    <reaction evidence="5 6 8">
        <text>L-histidine = trans-urocanate + NH4(+)</text>
        <dbReference type="Rhea" id="RHEA:21232"/>
        <dbReference type="ChEBI" id="CHEBI:17771"/>
        <dbReference type="ChEBI" id="CHEBI:28938"/>
        <dbReference type="ChEBI" id="CHEBI:57595"/>
        <dbReference type="EC" id="4.3.1.3"/>
    </reaction>
</comment>
<keyword evidence="3 6" id="KW-0369">Histidine metabolism</keyword>
<evidence type="ECO:0000313" key="11">
    <source>
        <dbReference type="EMBL" id="TKD10216.1"/>
    </source>
</evidence>
<dbReference type="SUPFAM" id="SSF48557">
    <property type="entry name" value="L-aspartase-like"/>
    <property type="match status" value="1"/>
</dbReference>
<feature type="compositionally biased region" description="Basic and acidic residues" evidence="10">
    <location>
        <begin position="130"/>
        <end position="150"/>
    </location>
</feature>
<dbReference type="InterPro" id="IPR022313">
    <property type="entry name" value="Phe/His_NH3-lyase_AS"/>
</dbReference>
<comment type="subcellular location">
    <subcellularLocation>
        <location evidence="6 9">Cytoplasm</location>
    </subcellularLocation>
</comment>
<dbReference type="FunFam" id="1.10.275.10:FF:000005">
    <property type="entry name" value="Histidine ammonia-lyase"/>
    <property type="match status" value="1"/>
</dbReference>
<evidence type="ECO:0000313" key="12">
    <source>
        <dbReference type="Proteomes" id="UP000309215"/>
    </source>
</evidence>
<evidence type="ECO:0000256" key="10">
    <source>
        <dbReference type="SAM" id="MobiDB-lite"/>
    </source>
</evidence>
<dbReference type="InterPro" id="IPR001106">
    <property type="entry name" value="Aromatic_Lyase"/>
</dbReference>
<dbReference type="PANTHER" id="PTHR10362">
    <property type="entry name" value="HISTIDINE AMMONIA-LYASE"/>
    <property type="match status" value="1"/>
</dbReference>
<organism evidence="11 12">
    <name type="scientific">Polyangium fumosum</name>
    <dbReference type="NCBI Taxonomy" id="889272"/>
    <lineage>
        <taxon>Bacteria</taxon>
        <taxon>Pseudomonadati</taxon>
        <taxon>Myxococcota</taxon>
        <taxon>Polyangia</taxon>
        <taxon>Polyangiales</taxon>
        <taxon>Polyangiaceae</taxon>
        <taxon>Polyangium</taxon>
    </lineage>
</organism>
<dbReference type="FunFam" id="1.20.200.10:FF:000003">
    <property type="entry name" value="Histidine ammonia-lyase"/>
    <property type="match status" value="1"/>
</dbReference>
<comment type="PTM">
    <text evidence="6">Contains an active site 4-methylidene-imidazol-5-one (MIO), which is formed autocatalytically by cyclization and dehydration of residues Ala-Ser-Gly.</text>
</comment>
<comment type="similarity">
    <text evidence="6 7">Belongs to the PAL/histidase family.</text>
</comment>
<dbReference type="NCBIfam" id="TIGR01225">
    <property type="entry name" value="hutH"/>
    <property type="match status" value="1"/>
</dbReference>
<dbReference type="EMBL" id="SSMQ01000007">
    <property type="protein sequence ID" value="TKD10216.1"/>
    <property type="molecule type" value="Genomic_DNA"/>
</dbReference>
<evidence type="ECO:0000256" key="5">
    <source>
        <dbReference type="ARBA" id="ARBA00049269"/>
    </source>
</evidence>
<feature type="cross-link" description="5-imidazolinone (Ala-Gly)" evidence="6">
    <location>
        <begin position="316"/>
        <end position="318"/>
    </location>
</feature>
<dbReference type="GO" id="GO:0005737">
    <property type="term" value="C:cytoplasm"/>
    <property type="evidence" value="ECO:0007669"/>
    <property type="project" value="UniProtKB-SubCell"/>
</dbReference>
<dbReference type="Gene3D" id="1.20.200.10">
    <property type="entry name" value="Fumarase/aspartase (Central domain)"/>
    <property type="match status" value="1"/>
</dbReference>
<gene>
    <name evidence="6 11" type="primary">hutH</name>
    <name evidence="11" type="ORF">E8A74_09380</name>
</gene>
<dbReference type="Pfam" id="PF00221">
    <property type="entry name" value="Lyase_aromatic"/>
    <property type="match status" value="1"/>
</dbReference>
<feature type="region of interest" description="Disordered" evidence="10">
    <location>
        <begin position="125"/>
        <end position="150"/>
    </location>
</feature>
<name>A0A4U1JGJ5_9BACT</name>
<dbReference type="GO" id="GO:0019557">
    <property type="term" value="P:L-histidine catabolic process to glutamate and formate"/>
    <property type="evidence" value="ECO:0007669"/>
    <property type="project" value="UniProtKB-UniPathway"/>
</dbReference>
<dbReference type="GO" id="GO:0004397">
    <property type="term" value="F:histidine ammonia-lyase activity"/>
    <property type="evidence" value="ECO:0007669"/>
    <property type="project" value="UniProtKB-UniRule"/>
</dbReference>
<reference evidence="11 12" key="1">
    <citation type="submission" date="2019-04" db="EMBL/GenBank/DDBJ databases">
        <authorList>
            <person name="Li Y."/>
            <person name="Wang J."/>
        </authorList>
    </citation>
    <scope>NUCLEOTIDE SEQUENCE [LARGE SCALE GENOMIC DNA]</scope>
    <source>
        <strain evidence="11 12">DSM 14668</strain>
    </source>
</reference>
<evidence type="ECO:0000256" key="3">
    <source>
        <dbReference type="ARBA" id="ARBA00022808"/>
    </source>
</evidence>
<dbReference type="NCBIfam" id="NF006871">
    <property type="entry name" value="PRK09367.1"/>
    <property type="match status" value="1"/>
</dbReference>
<comment type="pathway">
    <text evidence="1 6 8">Amino-acid degradation; L-histidine degradation into L-glutamate; N-formimidoyl-L-glutamate from L-histidine: step 1/3.</text>
</comment>
<dbReference type="PROSITE" id="PS00488">
    <property type="entry name" value="PAL_HISTIDASE"/>
    <property type="match status" value="1"/>
</dbReference>
<dbReference type="HAMAP" id="MF_00229">
    <property type="entry name" value="His_ammonia_lyase"/>
    <property type="match status" value="1"/>
</dbReference>
<evidence type="ECO:0000256" key="7">
    <source>
        <dbReference type="RuleBase" id="RU003954"/>
    </source>
</evidence>
<evidence type="ECO:0000256" key="8">
    <source>
        <dbReference type="RuleBase" id="RU004479"/>
    </source>
</evidence>
<dbReference type="InterPro" id="IPR008948">
    <property type="entry name" value="L-Aspartase-like"/>
</dbReference>